<gene>
    <name evidence="2" type="ORF">PGT21_008820</name>
</gene>
<name>A0A5B0NAI5_PUCGR</name>
<organism evidence="2 3">
    <name type="scientific">Puccinia graminis f. sp. tritici</name>
    <dbReference type="NCBI Taxonomy" id="56615"/>
    <lineage>
        <taxon>Eukaryota</taxon>
        <taxon>Fungi</taxon>
        <taxon>Dikarya</taxon>
        <taxon>Basidiomycota</taxon>
        <taxon>Pucciniomycotina</taxon>
        <taxon>Pucciniomycetes</taxon>
        <taxon>Pucciniales</taxon>
        <taxon>Pucciniaceae</taxon>
        <taxon>Puccinia</taxon>
    </lineage>
</organism>
<proteinExistence type="predicted"/>
<protein>
    <submittedName>
        <fullName evidence="2">Uncharacterized protein</fullName>
    </submittedName>
</protein>
<evidence type="ECO:0000313" key="2">
    <source>
        <dbReference type="EMBL" id="KAA1085484.1"/>
    </source>
</evidence>
<dbReference type="AlphaFoldDB" id="A0A5B0NAI5"/>
<evidence type="ECO:0000313" key="3">
    <source>
        <dbReference type="Proteomes" id="UP000324748"/>
    </source>
</evidence>
<feature type="region of interest" description="Disordered" evidence="1">
    <location>
        <begin position="1"/>
        <end position="30"/>
    </location>
</feature>
<dbReference type="EMBL" id="VSWC01000106">
    <property type="protein sequence ID" value="KAA1085484.1"/>
    <property type="molecule type" value="Genomic_DNA"/>
</dbReference>
<comment type="caution">
    <text evidence="2">The sequence shown here is derived from an EMBL/GenBank/DDBJ whole genome shotgun (WGS) entry which is preliminary data.</text>
</comment>
<reference evidence="2 3" key="1">
    <citation type="submission" date="2019-05" db="EMBL/GenBank/DDBJ databases">
        <title>Emergence of the Ug99 lineage of the wheat stem rust pathogen through somatic hybridization.</title>
        <authorList>
            <person name="Li F."/>
            <person name="Upadhyaya N.M."/>
            <person name="Sperschneider J."/>
            <person name="Matny O."/>
            <person name="Nguyen-Phuc H."/>
            <person name="Mago R."/>
            <person name="Raley C."/>
            <person name="Miller M.E."/>
            <person name="Silverstein K.A.T."/>
            <person name="Henningsen E."/>
            <person name="Hirsch C.D."/>
            <person name="Visser B."/>
            <person name="Pretorius Z.A."/>
            <person name="Steffenson B.J."/>
            <person name="Schwessinger B."/>
            <person name="Dodds P.N."/>
            <person name="Figueroa M."/>
        </authorList>
    </citation>
    <scope>NUCLEOTIDE SEQUENCE [LARGE SCALE GENOMIC DNA]</scope>
    <source>
        <strain evidence="2">21-0</strain>
    </source>
</reference>
<keyword evidence="3" id="KW-1185">Reference proteome</keyword>
<dbReference type="Proteomes" id="UP000324748">
    <property type="component" value="Unassembled WGS sequence"/>
</dbReference>
<accession>A0A5B0NAI5</accession>
<evidence type="ECO:0000256" key="1">
    <source>
        <dbReference type="SAM" id="MobiDB-lite"/>
    </source>
</evidence>
<sequence>MLSARQYGKQRSIRPIEEGSSSVSPDSKKSVGLRKKFIKVAACTTFETVQYESQLALILPSNRKKRTLRPGL</sequence>